<keyword evidence="5" id="KW-1185">Reference proteome</keyword>
<dbReference type="PANTHER" id="PTHR12811">
    <property type="entry name" value="VACUOLAR PROTEIN SORTING VPS16"/>
    <property type="match status" value="1"/>
</dbReference>
<name>A0A915LWY0_MELJA</name>
<evidence type="ECO:0000313" key="5">
    <source>
        <dbReference type="Proteomes" id="UP000887561"/>
    </source>
</evidence>
<dbReference type="AlphaFoldDB" id="A0A915LWY0"/>
<dbReference type="GO" id="GO:0042144">
    <property type="term" value="P:vacuole fusion, non-autophagic"/>
    <property type="evidence" value="ECO:0007669"/>
    <property type="project" value="TreeGrafter"/>
</dbReference>
<accession>A0A915LWY0</accession>
<dbReference type="GO" id="GO:0016197">
    <property type="term" value="P:endosomal transport"/>
    <property type="evidence" value="ECO:0007669"/>
    <property type="project" value="TreeGrafter"/>
</dbReference>
<dbReference type="GO" id="GO:0006886">
    <property type="term" value="P:intracellular protein transport"/>
    <property type="evidence" value="ECO:0007669"/>
    <property type="project" value="InterPro"/>
</dbReference>
<dbReference type="InterPro" id="IPR006925">
    <property type="entry name" value="Vps16_C"/>
</dbReference>
<dbReference type="GO" id="GO:0005768">
    <property type="term" value="C:endosome"/>
    <property type="evidence" value="ECO:0007669"/>
    <property type="project" value="TreeGrafter"/>
</dbReference>
<sequence>MNSFPKTSVLLPIQDASKSVLGMGSNEPGSLLYGSAVKLEQKSHASYEFIRSINPEDMNIAVDQCLSVAAHHFDSKLQKQLLKAASIGMRRCQRPYDADKFVRICRLLRVLNALRLMGIPLTFTQLEELSPASIVDRLVVLGHWPMAVKLCEFLEINSKEGVYKVIAHWCLAMMTTFKEQNRDSESANAHKIAELAQRLISRLRQYPAISYADVAEMASRQGLPVLTEILLDLETNVSRQVTAMLKLKQLEKALQSAGQSQQPDFFSLSSDARFNTDTDGIRVFTRRSTSLLLPIEDASKSVLGLGSNEPGALLYGSAVKLEQKSHTSYEFVFL</sequence>
<comment type="similarity">
    <text evidence="1">Belongs to the VPS16 family.</text>
</comment>
<dbReference type="Pfam" id="PF04840">
    <property type="entry name" value="Vps16_C"/>
    <property type="match status" value="1"/>
</dbReference>
<feature type="domain" description="Vps16 N-terminal" evidence="4">
    <location>
        <begin position="10"/>
        <end position="102"/>
    </location>
</feature>
<evidence type="ECO:0000256" key="1">
    <source>
        <dbReference type="ARBA" id="ARBA00009250"/>
    </source>
</evidence>
<dbReference type="InterPro" id="IPR016534">
    <property type="entry name" value="VPS16"/>
</dbReference>
<feature type="domain" description="Vps16 N-terminal" evidence="4">
    <location>
        <begin position="266"/>
        <end position="330"/>
    </location>
</feature>
<evidence type="ECO:0000313" key="6">
    <source>
        <dbReference type="WBParaSite" id="scaffold18764_cov170.g19026"/>
    </source>
</evidence>
<proteinExistence type="inferred from homology"/>
<feature type="domain" description="Vps16 C-terminal" evidence="3">
    <location>
        <begin position="209"/>
        <end position="263"/>
    </location>
</feature>
<dbReference type="Pfam" id="PF04841">
    <property type="entry name" value="Vps16_N"/>
    <property type="match status" value="2"/>
</dbReference>
<dbReference type="WBParaSite" id="scaffold18764_cov170.g19026">
    <property type="protein sequence ID" value="scaffold18764_cov170.g19026"/>
    <property type="gene ID" value="scaffold18764_cov170.g19026"/>
</dbReference>
<evidence type="ECO:0000259" key="3">
    <source>
        <dbReference type="Pfam" id="PF04840"/>
    </source>
</evidence>
<evidence type="ECO:0000256" key="2">
    <source>
        <dbReference type="ARBA" id="ARBA00017947"/>
    </source>
</evidence>
<dbReference type="PANTHER" id="PTHR12811:SF0">
    <property type="entry name" value="VACUOLAR PROTEIN SORTING-ASSOCIATED PROTEIN 16 HOMOLOG"/>
    <property type="match status" value="1"/>
</dbReference>
<protein>
    <recommendedName>
        <fullName evidence="2">Vacuolar protein sorting-associated protein 16 homolog</fullName>
    </recommendedName>
</protein>
<evidence type="ECO:0000259" key="4">
    <source>
        <dbReference type="Pfam" id="PF04841"/>
    </source>
</evidence>
<dbReference type="GO" id="GO:0030897">
    <property type="term" value="C:HOPS complex"/>
    <property type="evidence" value="ECO:0007669"/>
    <property type="project" value="TreeGrafter"/>
</dbReference>
<dbReference type="InterPro" id="IPR006926">
    <property type="entry name" value="Vps16_N"/>
</dbReference>
<dbReference type="GO" id="GO:0003779">
    <property type="term" value="F:actin binding"/>
    <property type="evidence" value="ECO:0007669"/>
    <property type="project" value="TreeGrafter"/>
</dbReference>
<dbReference type="Proteomes" id="UP000887561">
    <property type="component" value="Unplaced"/>
</dbReference>
<organism evidence="5 6">
    <name type="scientific">Meloidogyne javanica</name>
    <name type="common">Root-knot nematode worm</name>
    <dbReference type="NCBI Taxonomy" id="6303"/>
    <lineage>
        <taxon>Eukaryota</taxon>
        <taxon>Metazoa</taxon>
        <taxon>Ecdysozoa</taxon>
        <taxon>Nematoda</taxon>
        <taxon>Chromadorea</taxon>
        <taxon>Rhabditida</taxon>
        <taxon>Tylenchina</taxon>
        <taxon>Tylenchomorpha</taxon>
        <taxon>Tylenchoidea</taxon>
        <taxon>Meloidogynidae</taxon>
        <taxon>Meloidogyninae</taxon>
        <taxon>Meloidogyne</taxon>
        <taxon>Meloidogyne incognita group</taxon>
    </lineage>
</organism>
<dbReference type="GO" id="GO:0005765">
    <property type="term" value="C:lysosomal membrane"/>
    <property type="evidence" value="ECO:0007669"/>
    <property type="project" value="TreeGrafter"/>
</dbReference>
<reference evidence="6" key="1">
    <citation type="submission" date="2022-11" db="UniProtKB">
        <authorList>
            <consortium name="WormBaseParasite"/>
        </authorList>
    </citation>
    <scope>IDENTIFICATION</scope>
</reference>